<evidence type="ECO:0000313" key="19">
    <source>
        <dbReference type="Proteomes" id="UP000597762"/>
    </source>
</evidence>
<keyword evidence="14" id="KW-0539">Nucleus</keyword>
<keyword evidence="8" id="KW-0479">Metal-binding</keyword>
<protein>
    <submittedName>
        <fullName evidence="18">BIRC5</fullName>
    </submittedName>
</protein>
<accession>A0A812BRV3</accession>
<dbReference type="GO" id="GO:0051301">
    <property type="term" value="P:cell division"/>
    <property type="evidence" value="ECO:0007669"/>
    <property type="project" value="UniProtKB-KW"/>
</dbReference>
<dbReference type="SMART" id="SM00238">
    <property type="entry name" value="BIR"/>
    <property type="match status" value="1"/>
</dbReference>
<evidence type="ECO:0000256" key="15">
    <source>
        <dbReference type="ARBA" id="ARBA00023306"/>
    </source>
</evidence>
<dbReference type="FunFam" id="1.10.1170.10:FF:000009">
    <property type="entry name" value="Baculoviral IAP repeat-containing protein 5"/>
    <property type="match status" value="1"/>
</dbReference>
<keyword evidence="5" id="KW-0963">Cytoplasm</keyword>
<evidence type="ECO:0000256" key="16">
    <source>
        <dbReference type="ARBA" id="ARBA00023328"/>
    </source>
</evidence>
<evidence type="ECO:0000256" key="9">
    <source>
        <dbReference type="ARBA" id="ARBA00022776"/>
    </source>
</evidence>
<feature type="region of interest" description="Disordered" evidence="17">
    <location>
        <begin position="147"/>
        <end position="181"/>
    </location>
</feature>
<evidence type="ECO:0000256" key="7">
    <source>
        <dbReference type="ARBA" id="ARBA00022618"/>
    </source>
</evidence>
<keyword evidence="6" id="KW-0597">Phosphoprotein</keyword>
<evidence type="ECO:0000313" key="18">
    <source>
        <dbReference type="EMBL" id="CAE1239085.1"/>
    </source>
</evidence>
<name>A0A812BRV3_ACAPH</name>
<feature type="compositionally biased region" description="Basic and acidic residues" evidence="17">
    <location>
        <begin position="148"/>
        <end position="163"/>
    </location>
</feature>
<dbReference type="PANTHER" id="PTHR46771:SF5">
    <property type="entry name" value="DETERIN"/>
    <property type="match status" value="1"/>
</dbReference>
<dbReference type="GO" id="GO:0005819">
    <property type="term" value="C:spindle"/>
    <property type="evidence" value="ECO:0007669"/>
    <property type="project" value="UniProtKB-SubCell"/>
</dbReference>
<organism evidence="18 19">
    <name type="scientific">Acanthosepion pharaonis</name>
    <name type="common">Pharaoh cuttlefish</name>
    <name type="synonym">Sepia pharaonis</name>
    <dbReference type="NCBI Taxonomy" id="158019"/>
    <lineage>
        <taxon>Eukaryota</taxon>
        <taxon>Metazoa</taxon>
        <taxon>Spiralia</taxon>
        <taxon>Lophotrochozoa</taxon>
        <taxon>Mollusca</taxon>
        <taxon>Cephalopoda</taxon>
        <taxon>Coleoidea</taxon>
        <taxon>Decapodiformes</taxon>
        <taxon>Sepiida</taxon>
        <taxon>Sepiina</taxon>
        <taxon>Sepiidae</taxon>
        <taxon>Acanthosepion</taxon>
    </lineage>
</organism>
<evidence type="ECO:0000256" key="1">
    <source>
        <dbReference type="ARBA" id="ARBA00004123"/>
    </source>
</evidence>
<evidence type="ECO:0000256" key="11">
    <source>
        <dbReference type="ARBA" id="ARBA00022833"/>
    </source>
</evidence>
<dbReference type="Gene3D" id="1.10.1170.10">
    <property type="entry name" value="Inhibitor Of Apoptosis Protein (2mihbC-IAP-1), Chain A"/>
    <property type="match status" value="1"/>
</dbReference>
<keyword evidence="15" id="KW-0131">Cell cycle</keyword>
<comment type="subcellular location">
    <subcellularLocation>
        <location evidence="3">Chromosome</location>
        <location evidence="3">Centromere</location>
    </subcellularLocation>
    <subcellularLocation>
        <location evidence="2">Cytoplasm</location>
        <location evidence="2">Cytoskeleton</location>
        <location evidence="2">Spindle</location>
    </subcellularLocation>
    <subcellularLocation>
        <location evidence="1">Nucleus</location>
    </subcellularLocation>
</comment>
<dbReference type="EMBL" id="CAHIKZ030000797">
    <property type="protein sequence ID" value="CAE1239085.1"/>
    <property type="molecule type" value="Genomic_DNA"/>
</dbReference>
<dbReference type="Proteomes" id="UP000597762">
    <property type="component" value="Unassembled WGS sequence"/>
</dbReference>
<dbReference type="PROSITE" id="PS50143">
    <property type="entry name" value="BIR_REPEAT_2"/>
    <property type="match status" value="1"/>
</dbReference>
<keyword evidence="9" id="KW-0498">Mitosis</keyword>
<keyword evidence="10" id="KW-0159">Chromosome partition</keyword>
<keyword evidence="19" id="KW-1185">Reference proteome</keyword>
<comment type="similarity">
    <text evidence="4">Belongs to the IAP family.</text>
</comment>
<keyword evidence="7" id="KW-0132">Cell division</keyword>
<dbReference type="AlphaFoldDB" id="A0A812BRV3"/>
<evidence type="ECO:0000256" key="12">
    <source>
        <dbReference type="ARBA" id="ARBA00022843"/>
    </source>
</evidence>
<keyword evidence="12" id="KW-0832">Ubl conjugation</keyword>
<dbReference type="SUPFAM" id="SSF57924">
    <property type="entry name" value="Inhibitor of apoptosis (IAP) repeat"/>
    <property type="match status" value="1"/>
</dbReference>
<evidence type="ECO:0000256" key="5">
    <source>
        <dbReference type="ARBA" id="ARBA00022490"/>
    </source>
</evidence>
<comment type="caution">
    <text evidence="18">The sequence shown here is derived from an EMBL/GenBank/DDBJ whole genome shotgun (WGS) entry which is preliminary data.</text>
</comment>
<evidence type="ECO:0000256" key="17">
    <source>
        <dbReference type="SAM" id="MobiDB-lite"/>
    </source>
</evidence>
<evidence type="ECO:0000256" key="8">
    <source>
        <dbReference type="ARBA" id="ARBA00022723"/>
    </source>
</evidence>
<evidence type="ECO:0000256" key="2">
    <source>
        <dbReference type="ARBA" id="ARBA00004186"/>
    </source>
</evidence>
<dbReference type="OrthoDB" id="2196114at2759"/>
<evidence type="ECO:0000256" key="13">
    <source>
        <dbReference type="ARBA" id="ARBA00023212"/>
    </source>
</evidence>
<proteinExistence type="inferred from homology"/>
<dbReference type="InterPro" id="IPR051190">
    <property type="entry name" value="Baculoviral_IAP"/>
</dbReference>
<evidence type="ECO:0000256" key="3">
    <source>
        <dbReference type="ARBA" id="ARBA00004584"/>
    </source>
</evidence>
<keyword evidence="16" id="KW-0137">Centromere</keyword>
<dbReference type="GO" id="GO:0005634">
    <property type="term" value="C:nucleus"/>
    <property type="evidence" value="ECO:0007669"/>
    <property type="project" value="UniProtKB-SubCell"/>
</dbReference>
<evidence type="ECO:0000256" key="4">
    <source>
        <dbReference type="ARBA" id="ARBA00006672"/>
    </source>
</evidence>
<sequence>MHLKSKRLETFTSWPFQEDCVCTPERMAAAGFYHCGNDKEPDYVQCFVCQKELDGWEPNDDPVKEHKQHSKDCKFLKMRKSTEDLTLDEFYKFIALICKTKAKKQLEDGLHELQTHAEILTTKGAPVESMPCQETSGIATTKIIKGSSEAREVQPGEWKEVVRRGQKAAAPPPQQNVLQAK</sequence>
<dbReference type="PANTHER" id="PTHR46771">
    <property type="entry name" value="DETERIN"/>
    <property type="match status" value="1"/>
</dbReference>
<dbReference type="InterPro" id="IPR001370">
    <property type="entry name" value="BIR_rpt"/>
</dbReference>
<dbReference type="GO" id="GO:0000775">
    <property type="term" value="C:chromosome, centromeric region"/>
    <property type="evidence" value="ECO:0007669"/>
    <property type="project" value="UniProtKB-SubCell"/>
</dbReference>
<dbReference type="GO" id="GO:0007059">
    <property type="term" value="P:chromosome segregation"/>
    <property type="evidence" value="ECO:0007669"/>
    <property type="project" value="UniProtKB-KW"/>
</dbReference>
<evidence type="ECO:0000256" key="14">
    <source>
        <dbReference type="ARBA" id="ARBA00023242"/>
    </source>
</evidence>
<evidence type="ECO:0000256" key="6">
    <source>
        <dbReference type="ARBA" id="ARBA00022553"/>
    </source>
</evidence>
<keyword evidence="11" id="KW-0862">Zinc</keyword>
<keyword evidence="13" id="KW-0206">Cytoskeleton</keyword>
<evidence type="ECO:0000256" key="10">
    <source>
        <dbReference type="ARBA" id="ARBA00022829"/>
    </source>
</evidence>
<dbReference type="Pfam" id="PF00653">
    <property type="entry name" value="BIR"/>
    <property type="match status" value="1"/>
</dbReference>
<gene>
    <name evidence="18" type="ORF">SPHA_21663</name>
</gene>
<dbReference type="CDD" id="cd00022">
    <property type="entry name" value="BIR"/>
    <property type="match status" value="1"/>
</dbReference>
<reference evidence="18" key="1">
    <citation type="submission" date="2021-01" db="EMBL/GenBank/DDBJ databases">
        <authorList>
            <person name="Li R."/>
            <person name="Bekaert M."/>
        </authorList>
    </citation>
    <scope>NUCLEOTIDE SEQUENCE</scope>
    <source>
        <strain evidence="18">Farmed</strain>
    </source>
</reference>
<dbReference type="GO" id="GO:0046872">
    <property type="term" value="F:metal ion binding"/>
    <property type="evidence" value="ECO:0007669"/>
    <property type="project" value="UniProtKB-KW"/>
</dbReference>